<keyword evidence="8 9" id="KW-0472">Membrane</keyword>
<dbReference type="Proteomes" id="UP000603602">
    <property type="component" value="Unassembled WGS sequence"/>
</dbReference>
<feature type="coiled-coil region" evidence="10">
    <location>
        <begin position="200"/>
        <end position="227"/>
    </location>
</feature>
<evidence type="ECO:0000256" key="3">
    <source>
        <dbReference type="ARBA" id="ARBA00022448"/>
    </source>
</evidence>
<keyword evidence="10" id="KW-0175">Coiled coil</keyword>
<dbReference type="NCBIfam" id="TIGR01843">
    <property type="entry name" value="type_I_hlyD"/>
    <property type="match status" value="1"/>
</dbReference>
<dbReference type="PANTHER" id="PTHR30386:SF26">
    <property type="entry name" value="TRANSPORT PROTEIN COMB"/>
    <property type="match status" value="1"/>
</dbReference>
<dbReference type="RefSeq" id="WP_187718964.1">
    <property type="nucleotide sequence ID" value="NZ_JACTAH010000002.1"/>
</dbReference>
<name>A0ABR9BCX2_9RHOO</name>
<accession>A0ABR9BCX2</accession>
<keyword evidence="3 9" id="KW-0813">Transport</keyword>
<evidence type="ECO:0000259" key="12">
    <source>
        <dbReference type="Pfam" id="PF26002"/>
    </source>
</evidence>
<dbReference type="InterPro" id="IPR006144">
    <property type="entry name" value="Secretion_HlyD_CS"/>
</dbReference>
<protein>
    <recommendedName>
        <fullName evidence="9">Membrane fusion protein (MFP) family protein</fullName>
    </recommendedName>
</protein>
<keyword evidence="7 9" id="KW-1133">Transmembrane helix</keyword>
<reference evidence="14" key="1">
    <citation type="submission" date="2023-07" db="EMBL/GenBank/DDBJ databases">
        <title>Thauera sp. CAU 1555 isolated from sand of Yaerae Beach.</title>
        <authorList>
            <person name="Kim W."/>
        </authorList>
    </citation>
    <scope>NUCLEOTIDE SEQUENCE [LARGE SCALE GENOMIC DNA]</scope>
    <source>
        <strain evidence="14">CAU 1555</strain>
    </source>
</reference>
<dbReference type="Gene3D" id="2.40.30.170">
    <property type="match status" value="1"/>
</dbReference>
<evidence type="ECO:0000256" key="7">
    <source>
        <dbReference type="ARBA" id="ARBA00022989"/>
    </source>
</evidence>
<dbReference type="PRINTS" id="PR01490">
    <property type="entry name" value="RTXTOXIND"/>
</dbReference>
<evidence type="ECO:0000313" key="13">
    <source>
        <dbReference type="EMBL" id="MBD8504194.1"/>
    </source>
</evidence>
<evidence type="ECO:0000256" key="5">
    <source>
        <dbReference type="ARBA" id="ARBA00022519"/>
    </source>
</evidence>
<dbReference type="Pfam" id="PF26002">
    <property type="entry name" value="Beta-barrel_AprE"/>
    <property type="match status" value="1"/>
</dbReference>
<evidence type="ECO:0000256" key="9">
    <source>
        <dbReference type="RuleBase" id="RU365093"/>
    </source>
</evidence>
<dbReference type="PROSITE" id="PS00543">
    <property type="entry name" value="HLYD_FAMILY"/>
    <property type="match status" value="1"/>
</dbReference>
<dbReference type="InterPro" id="IPR058781">
    <property type="entry name" value="HH_AprE-like"/>
</dbReference>
<dbReference type="Gene3D" id="2.40.50.100">
    <property type="match status" value="1"/>
</dbReference>
<sequence length="473" mass="51856">MTQASAQRRLFDAVGRASNRLSGTARPLIDRLFSRILPPAQSDSLDWAGDADWARLQQEPLRARALLRVALLVFVLLVLWAAVAEVDEVTRGEGKVIPSTQLQVVQTVDGGVVEEMLVREGQVVDAGDLLLRVDPTRFVSSLLENRAQYLALQAKAARLEALTGGTELVFPDEVLRDAPEIAAHEQRLYLSSRQGMDAQLSIARDQLAQRQQELNEARSRREQAGRAFELVSQELEVTRPLIDSGAVSEVELLRLERDVARLRGERDQAGSQISRVQAAIAEATAKIQEVELNVRNQLRNELSDTLGKLASLSEGSRALADRVKHAEVRAPVRGTVSRLLVNTVGAVVQPGKEVVEIVPLDDALILEAKVLPKDIAFLRPAQEAVVKFTAYDFAIYGGLEAEVEQISADTVTDDEGNAFYVVRVRTREASLGEGLPIIPGMVAQVDILTGKKTILSYLLKPVLRARANALTER</sequence>
<feature type="coiled-coil region" evidence="10">
    <location>
        <begin position="252"/>
        <end position="300"/>
    </location>
</feature>
<feature type="domain" description="AprE-like beta-barrel" evidence="12">
    <location>
        <begin position="364"/>
        <end position="450"/>
    </location>
</feature>
<evidence type="ECO:0000256" key="10">
    <source>
        <dbReference type="SAM" id="Coils"/>
    </source>
</evidence>
<evidence type="ECO:0000256" key="2">
    <source>
        <dbReference type="ARBA" id="ARBA00009477"/>
    </source>
</evidence>
<feature type="domain" description="AprE-like long alpha-helical hairpin" evidence="11">
    <location>
        <begin position="141"/>
        <end position="322"/>
    </location>
</feature>
<feature type="transmembrane region" description="Helical" evidence="9">
    <location>
        <begin position="65"/>
        <end position="83"/>
    </location>
</feature>
<comment type="subcellular location">
    <subcellularLocation>
        <location evidence="1 9">Cell inner membrane</location>
        <topology evidence="1 9">Single-pass membrane protein</topology>
    </subcellularLocation>
</comment>
<keyword evidence="6 9" id="KW-0812">Transmembrane</keyword>
<evidence type="ECO:0000256" key="8">
    <source>
        <dbReference type="ARBA" id="ARBA00023136"/>
    </source>
</evidence>
<evidence type="ECO:0000259" key="11">
    <source>
        <dbReference type="Pfam" id="PF25994"/>
    </source>
</evidence>
<gene>
    <name evidence="13" type="ORF">IFO67_14960</name>
</gene>
<dbReference type="InterPro" id="IPR050739">
    <property type="entry name" value="MFP"/>
</dbReference>
<keyword evidence="14" id="KW-1185">Reference proteome</keyword>
<keyword evidence="5 9" id="KW-0997">Cell inner membrane</keyword>
<evidence type="ECO:0000256" key="6">
    <source>
        <dbReference type="ARBA" id="ARBA00022692"/>
    </source>
</evidence>
<evidence type="ECO:0000256" key="4">
    <source>
        <dbReference type="ARBA" id="ARBA00022475"/>
    </source>
</evidence>
<comment type="similarity">
    <text evidence="2 9">Belongs to the membrane fusion protein (MFP) (TC 8.A.1) family.</text>
</comment>
<dbReference type="Pfam" id="PF25994">
    <property type="entry name" value="HH_AprE"/>
    <property type="match status" value="1"/>
</dbReference>
<keyword evidence="4 9" id="KW-1003">Cell membrane</keyword>
<comment type="caution">
    <text evidence="13">The sequence shown here is derived from an EMBL/GenBank/DDBJ whole genome shotgun (WGS) entry which is preliminary data.</text>
</comment>
<evidence type="ECO:0000256" key="1">
    <source>
        <dbReference type="ARBA" id="ARBA00004377"/>
    </source>
</evidence>
<dbReference type="InterPro" id="IPR010129">
    <property type="entry name" value="T1SS_HlyD"/>
</dbReference>
<dbReference type="EMBL" id="JACYTO010000002">
    <property type="protein sequence ID" value="MBD8504194.1"/>
    <property type="molecule type" value="Genomic_DNA"/>
</dbReference>
<evidence type="ECO:0000313" key="14">
    <source>
        <dbReference type="Proteomes" id="UP000603602"/>
    </source>
</evidence>
<organism evidence="13 14">
    <name type="scientific">Thauera sedimentorum</name>
    <dbReference type="NCBI Taxonomy" id="2767595"/>
    <lineage>
        <taxon>Bacteria</taxon>
        <taxon>Pseudomonadati</taxon>
        <taxon>Pseudomonadota</taxon>
        <taxon>Betaproteobacteria</taxon>
        <taxon>Rhodocyclales</taxon>
        <taxon>Zoogloeaceae</taxon>
        <taxon>Thauera</taxon>
    </lineage>
</organism>
<dbReference type="PANTHER" id="PTHR30386">
    <property type="entry name" value="MEMBRANE FUSION SUBUNIT OF EMRAB-TOLC MULTIDRUG EFFLUX PUMP"/>
    <property type="match status" value="1"/>
</dbReference>
<dbReference type="InterPro" id="IPR058982">
    <property type="entry name" value="Beta-barrel_AprE"/>
</dbReference>
<proteinExistence type="inferred from homology"/>